<dbReference type="EMBL" id="SAEB01000003">
    <property type="protein sequence ID" value="RVD88813.1"/>
    <property type="molecule type" value="Genomic_DNA"/>
</dbReference>
<dbReference type="Proteomes" id="UP000283090">
    <property type="component" value="Unassembled WGS sequence"/>
</dbReference>
<dbReference type="RefSeq" id="XP_067494357.1">
    <property type="nucleotide sequence ID" value="XM_067631851.1"/>
</dbReference>
<dbReference type="VEuPathDB" id="FungiDB:DFL_002986"/>
<dbReference type="Pfam" id="PF24476">
    <property type="entry name" value="DUF7580"/>
    <property type="match status" value="1"/>
</dbReference>
<dbReference type="GeneID" id="93585297"/>
<gene>
    <name evidence="3" type="ORF">DFL_002986</name>
</gene>
<dbReference type="AlphaFoldDB" id="A0A437AC24"/>
<dbReference type="OrthoDB" id="206201at2759"/>
<evidence type="ECO:0000256" key="1">
    <source>
        <dbReference type="SAM" id="MobiDB-lite"/>
    </source>
</evidence>
<evidence type="ECO:0000313" key="3">
    <source>
        <dbReference type="EMBL" id="RVD88813.1"/>
    </source>
</evidence>
<dbReference type="InterPro" id="IPR056002">
    <property type="entry name" value="DUF7580"/>
</dbReference>
<organism evidence="3 4">
    <name type="scientific">Arthrobotrys flagrans</name>
    <name type="common">Nematode-trapping fungus</name>
    <name type="synonym">Trichothecium flagrans</name>
    <dbReference type="NCBI Taxonomy" id="97331"/>
    <lineage>
        <taxon>Eukaryota</taxon>
        <taxon>Fungi</taxon>
        <taxon>Dikarya</taxon>
        <taxon>Ascomycota</taxon>
        <taxon>Pezizomycotina</taxon>
        <taxon>Orbiliomycetes</taxon>
        <taxon>Orbiliales</taxon>
        <taxon>Orbiliaceae</taxon>
        <taxon>Arthrobotrys</taxon>
    </lineage>
</organism>
<evidence type="ECO:0000313" key="4">
    <source>
        <dbReference type="Proteomes" id="UP000283090"/>
    </source>
</evidence>
<comment type="caution">
    <text evidence="3">The sequence shown here is derived from an EMBL/GenBank/DDBJ whole genome shotgun (WGS) entry which is preliminary data.</text>
</comment>
<keyword evidence="4" id="KW-1185">Reference proteome</keyword>
<name>A0A437AC24_ARTFL</name>
<accession>A0A437AC24</accession>
<proteinExistence type="predicted"/>
<evidence type="ECO:0000259" key="2">
    <source>
        <dbReference type="Pfam" id="PF24476"/>
    </source>
</evidence>
<protein>
    <recommendedName>
        <fullName evidence="2">DUF7580 domain-containing protein</fullName>
    </recommendedName>
</protein>
<feature type="region of interest" description="Disordered" evidence="1">
    <location>
        <begin position="162"/>
        <end position="185"/>
    </location>
</feature>
<sequence length="212" mass="24240">MGHVGIHELSDTFEFRDHGFKNSANERPVLAVEVLNELVDGIGIFCHESSSLLDWKLYPRSSIIEELCAIQNLDDKSNYLDAVDNCLRFGNLFQFHYRSEAIRSIENPEDTCRRIIRTEIVPKLLMDLPIFKKPLPKRERFSNNEERFQDGKEKLLDLAYDSDSDSQSYGRYHAAPPANTTHKSVKSIVSVMPKAKICLTSPSETDQQGSYK</sequence>
<feature type="domain" description="DUF7580" evidence="2">
    <location>
        <begin position="71"/>
        <end position="129"/>
    </location>
</feature>
<reference evidence="3 4" key="1">
    <citation type="submission" date="2019-01" db="EMBL/GenBank/DDBJ databases">
        <title>Intercellular communication is required for trap formation in the nematode-trapping fungus Duddingtonia flagrans.</title>
        <authorList>
            <person name="Youssar L."/>
            <person name="Wernet V."/>
            <person name="Hensel N."/>
            <person name="Hildebrandt H.-G."/>
            <person name="Fischer R."/>
        </authorList>
    </citation>
    <scope>NUCLEOTIDE SEQUENCE [LARGE SCALE GENOMIC DNA]</scope>
    <source>
        <strain evidence="3 4">CBS H-5679</strain>
    </source>
</reference>